<dbReference type="GO" id="GO:0044715">
    <property type="term" value="F:8-oxo-dGDP phosphatase activity"/>
    <property type="evidence" value="ECO:0007669"/>
    <property type="project" value="TreeGrafter"/>
</dbReference>
<comment type="cofactor">
    <cofactor evidence="1">
        <name>Mg(2+)</name>
        <dbReference type="ChEBI" id="CHEBI:18420"/>
    </cofactor>
</comment>
<feature type="domain" description="Nudix hydrolase" evidence="17">
    <location>
        <begin position="2"/>
        <end position="126"/>
    </location>
</feature>
<reference evidence="18" key="1">
    <citation type="submission" date="2024-05" db="EMBL/GenBank/DDBJ databases">
        <authorList>
            <person name="Kim S."/>
            <person name="Heo J."/>
            <person name="Choi H."/>
            <person name="Choi Y."/>
            <person name="Kwon S.-W."/>
            <person name="Kim Y."/>
        </authorList>
    </citation>
    <scope>NUCLEOTIDE SEQUENCE</scope>
    <source>
        <strain evidence="18">KACC 23697</strain>
    </source>
</reference>
<keyword evidence="3" id="KW-0515">Mutator protein</keyword>
<proteinExistence type="inferred from homology"/>
<evidence type="ECO:0000256" key="15">
    <source>
        <dbReference type="ARBA" id="ARBA00041979"/>
    </source>
</evidence>
<dbReference type="InterPro" id="IPR047127">
    <property type="entry name" value="MutT-like"/>
</dbReference>
<dbReference type="EMBL" id="CP157485">
    <property type="protein sequence ID" value="XBO46399.1"/>
    <property type="molecule type" value="Genomic_DNA"/>
</dbReference>
<dbReference type="AlphaFoldDB" id="A0AAU7K235"/>
<evidence type="ECO:0000256" key="14">
    <source>
        <dbReference type="ARBA" id="ARBA00041592"/>
    </source>
</evidence>
<sequence>MDTIRVVCGIIFKEDKILLCRRKPEKPLGGYWEFPGGKVEFGESESKALIRELKEELAMQVEIGDHFKTIIHQYEIQIELIAYTCKFIQADFILTDHDAIQWVEKRHLLSVNLAPADIPIAEVLISNDNIS</sequence>
<evidence type="ECO:0000256" key="6">
    <source>
        <dbReference type="ARBA" id="ARBA00022763"/>
    </source>
</evidence>
<evidence type="ECO:0000256" key="11">
    <source>
        <dbReference type="ARBA" id="ARBA00036904"/>
    </source>
</evidence>
<dbReference type="EC" id="3.6.1.55" evidence="12"/>
<keyword evidence="7 18" id="KW-0378">Hydrolase</keyword>
<evidence type="ECO:0000256" key="9">
    <source>
        <dbReference type="ARBA" id="ARBA00023204"/>
    </source>
</evidence>
<evidence type="ECO:0000256" key="4">
    <source>
        <dbReference type="ARBA" id="ARBA00022705"/>
    </source>
</evidence>
<gene>
    <name evidence="18" type="ORF">ABEG20_13985</name>
</gene>
<dbReference type="InterPro" id="IPR015797">
    <property type="entry name" value="NUDIX_hydrolase-like_dom_sf"/>
</dbReference>
<evidence type="ECO:0000256" key="12">
    <source>
        <dbReference type="ARBA" id="ARBA00038905"/>
    </source>
</evidence>
<keyword evidence="5" id="KW-0479">Metal-binding</keyword>
<comment type="similarity">
    <text evidence="2">Belongs to the Nudix hydrolase family.</text>
</comment>
<evidence type="ECO:0000256" key="5">
    <source>
        <dbReference type="ARBA" id="ARBA00022723"/>
    </source>
</evidence>
<dbReference type="PROSITE" id="PS51462">
    <property type="entry name" value="NUDIX"/>
    <property type="match status" value="1"/>
</dbReference>
<evidence type="ECO:0000256" key="3">
    <source>
        <dbReference type="ARBA" id="ARBA00022457"/>
    </source>
</evidence>
<dbReference type="Gene3D" id="3.90.79.10">
    <property type="entry name" value="Nucleoside Triphosphate Pyrophosphohydrolase"/>
    <property type="match status" value="1"/>
</dbReference>
<dbReference type="GO" id="GO:0035539">
    <property type="term" value="F:8-oxo-7,8-dihydrodeoxyguanosine triphosphate pyrophosphatase activity"/>
    <property type="evidence" value="ECO:0007669"/>
    <property type="project" value="UniProtKB-EC"/>
</dbReference>
<dbReference type="SUPFAM" id="SSF55811">
    <property type="entry name" value="Nudix"/>
    <property type="match status" value="1"/>
</dbReference>
<evidence type="ECO:0000256" key="1">
    <source>
        <dbReference type="ARBA" id="ARBA00001946"/>
    </source>
</evidence>
<keyword evidence="4" id="KW-0235">DNA replication</keyword>
<evidence type="ECO:0000256" key="16">
    <source>
        <dbReference type="ARBA" id="ARBA00042798"/>
    </source>
</evidence>
<evidence type="ECO:0000256" key="10">
    <source>
        <dbReference type="ARBA" id="ARBA00035861"/>
    </source>
</evidence>
<dbReference type="InterPro" id="IPR020476">
    <property type="entry name" value="Nudix_hydrolase"/>
</dbReference>
<evidence type="ECO:0000256" key="7">
    <source>
        <dbReference type="ARBA" id="ARBA00022801"/>
    </source>
</evidence>
<dbReference type="PANTHER" id="PTHR47707">
    <property type="entry name" value="8-OXO-DGTP DIPHOSPHATASE"/>
    <property type="match status" value="1"/>
</dbReference>
<dbReference type="GO" id="GO:0046872">
    <property type="term" value="F:metal ion binding"/>
    <property type="evidence" value="ECO:0007669"/>
    <property type="project" value="UniProtKB-KW"/>
</dbReference>
<evidence type="ECO:0000256" key="8">
    <source>
        <dbReference type="ARBA" id="ARBA00022842"/>
    </source>
</evidence>
<dbReference type="PANTHER" id="PTHR47707:SF1">
    <property type="entry name" value="NUDIX HYDROLASE FAMILY PROTEIN"/>
    <property type="match status" value="1"/>
</dbReference>
<name>A0AAU7K235_9SPHI</name>
<dbReference type="CDD" id="cd03425">
    <property type="entry name" value="NUDIX_MutT_NudA_like"/>
    <property type="match status" value="1"/>
</dbReference>
<dbReference type="GO" id="GO:0006281">
    <property type="term" value="P:DNA repair"/>
    <property type="evidence" value="ECO:0007669"/>
    <property type="project" value="UniProtKB-KW"/>
</dbReference>
<dbReference type="GO" id="GO:0006260">
    <property type="term" value="P:DNA replication"/>
    <property type="evidence" value="ECO:0007669"/>
    <property type="project" value="UniProtKB-KW"/>
</dbReference>
<comment type="catalytic activity">
    <reaction evidence="10">
        <text>8-oxo-dGTP + H2O = 8-oxo-dGMP + diphosphate + H(+)</text>
        <dbReference type="Rhea" id="RHEA:31575"/>
        <dbReference type="ChEBI" id="CHEBI:15377"/>
        <dbReference type="ChEBI" id="CHEBI:15378"/>
        <dbReference type="ChEBI" id="CHEBI:33019"/>
        <dbReference type="ChEBI" id="CHEBI:63224"/>
        <dbReference type="ChEBI" id="CHEBI:77896"/>
        <dbReference type="EC" id="3.6.1.55"/>
    </reaction>
</comment>
<keyword evidence="9" id="KW-0234">DNA repair</keyword>
<accession>A0AAU7K235</accession>
<organism evidence="18">
    <name type="scientific">Pedobacter sp. KACC 23697</name>
    <dbReference type="NCBI Taxonomy" id="3149230"/>
    <lineage>
        <taxon>Bacteria</taxon>
        <taxon>Pseudomonadati</taxon>
        <taxon>Bacteroidota</taxon>
        <taxon>Sphingobacteriia</taxon>
        <taxon>Sphingobacteriales</taxon>
        <taxon>Sphingobacteriaceae</taxon>
        <taxon>Pedobacter</taxon>
    </lineage>
</organism>
<keyword evidence="6" id="KW-0227">DNA damage</keyword>
<dbReference type="Pfam" id="PF14815">
    <property type="entry name" value="NUDIX_4"/>
    <property type="match status" value="1"/>
</dbReference>
<evidence type="ECO:0000313" key="18">
    <source>
        <dbReference type="EMBL" id="XBO46399.1"/>
    </source>
</evidence>
<dbReference type="InterPro" id="IPR029119">
    <property type="entry name" value="MutY_C"/>
</dbReference>
<dbReference type="GO" id="GO:0008413">
    <property type="term" value="F:8-oxo-7,8-dihydroguanosine triphosphate pyrophosphatase activity"/>
    <property type="evidence" value="ECO:0007669"/>
    <property type="project" value="TreeGrafter"/>
</dbReference>
<comment type="catalytic activity">
    <reaction evidence="11">
        <text>8-oxo-GTP + H2O = 8-oxo-GMP + diphosphate + H(+)</text>
        <dbReference type="Rhea" id="RHEA:67616"/>
        <dbReference type="ChEBI" id="CHEBI:15377"/>
        <dbReference type="ChEBI" id="CHEBI:15378"/>
        <dbReference type="ChEBI" id="CHEBI:33019"/>
        <dbReference type="ChEBI" id="CHEBI:143553"/>
        <dbReference type="ChEBI" id="CHEBI:145694"/>
    </reaction>
</comment>
<dbReference type="GO" id="GO:0044716">
    <property type="term" value="F:8-oxo-GDP phosphatase activity"/>
    <property type="evidence" value="ECO:0007669"/>
    <property type="project" value="TreeGrafter"/>
</dbReference>
<evidence type="ECO:0000259" key="17">
    <source>
        <dbReference type="PROSITE" id="PS51462"/>
    </source>
</evidence>
<keyword evidence="8" id="KW-0460">Magnesium</keyword>
<dbReference type="PRINTS" id="PR00502">
    <property type="entry name" value="NUDIXFAMILY"/>
</dbReference>
<dbReference type="RefSeq" id="WP_406823947.1">
    <property type="nucleotide sequence ID" value="NZ_CP157485.1"/>
</dbReference>
<evidence type="ECO:0000256" key="13">
    <source>
        <dbReference type="ARBA" id="ARBA00040794"/>
    </source>
</evidence>
<protein>
    <recommendedName>
        <fullName evidence="13">8-oxo-dGTP diphosphatase</fullName>
        <ecNumber evidence="12">3.6.1.55</ecNumber>
    </recommendedName>
    <alternativeName>
        <fullName evidence="16">7,8-dihydro-8-oxoguanine-triphosphatase</fullName>
    </alternativeName>
    <alternativeName>
        <fullName evidence="15">Mutator protein MutT</fullName>
    </alternativeName>
    <alternativeName>
        <fullName evidence="14">dGTP pyrophosphohydrolase</fullName>
    </alternativeName>
</protein>
<dbReference type="InterPro" id="IPR000086">
    <property type="entry name" value="NUDIX_hydrolase_dom"/>
</dbReference>
<evidence type="ECO:0000256" key="2">
    <source>
        <dbReference type="ARBA" id="ARBA00005582"/>
    </source>
</evidence>